<dbReference type="SUPFAM" id="SSF88946">
    <property type="entry name" value="Sigma2 domain of RNA polymerase sigma factors"/>
    <property type="match status" value="1"/>
</dbReference>
<keyword evidence="4" id="KW-0238">DNA-binding</keyword>
<keyword evidence="9" id="KW-1185">Reference proteome</keyword>
<evidence type="ECO:0000259" key="6">
    <source>
        <dbReference type="Pfam" id="PF04542"/>
    </source>
</evidence>
<dbReference type="InterPro" id="IPR013324">
    <property type="entry name" value="RNA_pol_sigma_r3/r4-like"/>
</dbReference>
<dbReference type="InterPro" id="IPR039425">
    <property type="entry name" value="RNA_pol_sigma-70-like"/>
</dbReference>
<dbReference type="EMBL" id="OU015584">
    <property type="protein sequence ID" value="CAG5080062.1"/>
    <property type="molecule type" value="Genomic_DNA"/>
</dbReference>
<evidence type="ECO:0000313" key="9">
    <source>
        <dbReference type="Proteomes" id="UP000683507"/>
    </source>
</evidence>
<feature type="domain" description="RNA polymerase sigma-70 region 2" evidence="6">
    <location>
        <begin position="26"/>
        <end position="94"/>
    </location>
</feature>
<evidence type="ECO:0000256" key="3">
    <source>
        <dbReference type="ARBA" id="ARBA00023082"/>
    </source>
</evidence>
<evidence type="ECO:0000313" key="8">
    <source>
        <dbReference type="EMBL" id="CAG5080062.1"/>
    </source>
</evidence>
<dbReference type="InterPro" id="IPR014284">
    <property type="entry name" value="RNA_pol_sigma-70_dom"/>
</dbReference>
<evidence type="ECO:0000256" key="5">
    <source>
        <dbReference type="ARBA" id="ARBA00023163"/>
    </source>
</evidence>
<dbReference type="Gene3D" id="1.10.10.10">
    <property type="entry name" value="Winged helix-like DNA-binding domain superfamily/Winged helix DNA-binding domain"/>
    <property type="match status" value="1"/>
</dbReference>
<dbReference type="KEGG" id="ptan:CRYO30217_01168"/>
<accession>A0A916NA38</accession>
<dbReference type="GO" id="GO:0003677">
    <property type="term" value="F:DNA binding"/>
    <property type="evidence" value="ECO:0007669"/>
    <property type="project" value="UniProtKB-KW"/>
</dbReference>
<dbReference type="AlphaFoldDB" id="A0A916NA38"/>
<dbReference type="InterPro" id="IPR013249">
    <property type="entry name" value="RNA_pol_sigma70_r4_t2"/>
</dbReference>
<evidence type="ECO:0000256" key="1">
    <source>
        <dbReference type="ARBA" id="ARBA00010641"/>
    </source>
</evidence>
<gene>
    <name evidence="8" type="primary">algU_2</name>
    <name evidence="8" type="ORF">CRYO30217_01168</name>
</gene>
<keyword evidence="2" id="KW-0805">Transcription regulation</keyword>
<dbReference type="RefSeq" id="WP_258541383.1">
    <property type="nucleotide sequence ID" value="NZ_OU015584.1"/>
</dbReference>
<organism evidence="8 9">
    <name type="scientific">Parvicella tangerina</name>
    <dbReference type="NCBI Taxonomy" id="2829795"/>
    <lineage>
        <taxon>Bacteria</taxon>
        <taxon>Pseudomonadati</taxon>
        <taxon>Bacteroidota</taxon>
        <taxon>Flavobacteriia</taxon>
        <taxon>Flavobacteriales</taxon>
        <taxon>Parvicellaceae</taxon>
        <taxon>Parvicella</taxon>
    </lineage>
</organism>
<dbReference type="InterPro" id="IPR013325">
    <property type="entry name" value="RNA_pol_sigma_r2"/>
</dbReference>
<dbReference type="Proteomes" id="UP000683507">
    <property type="component" value="Chromosome"/>
</dbReference>
<dbReference type="InterPro" id="IPR007627">
    <property type="entry name" value="RNA_pol_sigma70_r2"/>
</dbReference>
<evidence type="ECO:0000256" key="2">
    <source>
        <dbReference type="ARBA" id="ARBA00023015"/>
    </source>
</evidence>
<dbReference type="SUPFAM" id="SSF88659">
    <property type="entry name" value="Sigma3 and sigma4 domains of RNA polymerase sigma factors"/>
    <property type="match status" value="1"/>
</dbReference>
<comment type="similarity">
    <text evidence="1">Belongs to the sigma-70 factor family. ECF subfamily.</text>
</comment>
<keyword evidence="5" id="KW-0804">Transcription</keyword>
<dbReference type="Gene3D" id="1.10.1740.10">
    <property type="match status" value="1"/>
</dbReference>
<dbReference type="GO" id="GO:0016987">
    <property type="term" value="F:sigma factor activity"/>
    <property type="evidence" value="ECO:0007669"/>
    <property type="project" value="UniProtKB-KW"/>
</dbReference>
<reference evidence="8" key="1">
    <citation type="submission" date="2021-04" db="EMBL/GenBank/DDBJ databases">
        <authorList>
            <person name="Rodrigo-Torres L."/>
            <person name="Arahal R. D."/>
            <person name="Lucena T."/>
        </authorList>
    </citation>
    <scope>NUCLEOTIDE SEQUENCE</scope>
    <source>
        <strain evidence="8">AS29M-1</strain>
    </source>
</reference>
<feature type="domain" description="RNA polymerase sigma factor 70 region 4 type 2" evidence="7">
    <location>
        <begin position="139"/>
        <end position="174"/>
    </location>
</feature>
<sequence length="200" mass="23539">MYLEQVDEKILVKEYLNGNEAAFEKLLRKNQGKVFGYIMKMVRDEDLANDIFQDTFVKVIRTLKKGKYNEEGKFLPWVMRIAHNLIIDHFRKDKKMPIAGRGSGNDDDEFDIFSILKMEDDNVEDEMIYQQILEDVKGLIDFLPEDQQEIVKMRIFMGMSFKDIADRTDVSINTALGRMRYALINLRKMVKERNLNLTLV</sequence>
<dbReference type="GO" id="GO:0006352">
    <property type="term" value="P:DNA-templated transcription initiation"/>
    <property type="evidence" value="ECO:0007669"/>
    <property type="project" value="InterPro"/>
</dbReference>
<keyword evidence="3" id="KW-0731">Sigma factor</keyword>
<dbReference type="PANTHER" id="PTHR43133">
    <property type="entry name" value="RNA POLYMERASE ECF-TYPE SIGMA FACTO"/>
    <property type="match status" value="1"/>
</dbReference>
<protein>
    <submittedName>
        <fullName evidence="8">RNA polymerase sigma-H factor</fullName>
    </submittedName>
</protein>
<dbReference type="Pfam" id="PF04542">
    <property type="entry name" value="Sigma70_r2"/>
    <property type="match status" value="1"/>
</dbReference>
<dbReference type="Pfam" id="PF08281">
    <property type="entry name" value="Sigma70_r4_2"/>
    <property type="match status" value="1"/>
</dbReference>
<name>A0A916NA38_9FLAO</name>
<dbReference type="PANTHER" id="PTHR43133:SF8">
    <property type="entry name" value="RNA POLYMERASE SIGMA FACTOR HI_1459-RELATED"/>
    <property type="match status" value="1"/>
</dbReference>
<dbReference type="NCBIfam" id="TIGR02937">
    <property type="entry name" value="sigma70-ECF"/>
    <property type="match status" value="1"/>
</dbReference>
<dbReference type="InterPro" id="IPR036388">
    <property type="entry name" value="WH-like_DNA-bd_sf"/>
</dbReference>
<evidence type="ECO:0000259" key="7">
    <source>
        <dbReference type="Pfam" id="PF08281"/>
    </source>
</evidence>
<proteinExistence type="inferred from homology"/>
<evidence type="ECO:0000256" key="4">
    <source>
        <dbReference type="ARBA" id="ARBA00023125"/>
    </source>
</evidence>